<organism evidence="1">
    <name type="scientific">marine sediment metagenome</name>
    <dbReference type="NCBI Taxonomy" id="412755"/>
    <lineage>
        <taxon>unclassified sequences</taxon>
        <taxon>metagenomes</taxon>
        <taxon>ecological metagenomes</taxon>
    </lineage>
</organism>
<name>A0A0F9HXF3_9ZZZZ</name>
<comment type="caution">
    <text evidence="1">The sequence shown here is derived from an EMBL/GenBank/DDBJ whole genome shotgun (WGS) entry which is preliminary data.</text>
</comment>
<gene>
    <name evidence="1" type="ORF">LCGC14_1648720</name>
</gene>
<evidence type="ECO:0000313" key="1">
    <source>
        <dbReference type="EMBL" id="KKM20121.1"/>
    </source>
</evidence>
<reference evidence="1" key="1">
    <citation type="journal article" date="2015" name="Nature">
        <title>Complex archaea that bridge the gap between prokaryotes and eukaryotes.</title>
        <authorList>
            <person name="Spang A."/>
            <person name="Saw J.H."/>
            <person name="Jorgensen S.L."/>
            <person name="Zaremba-Niedzwiedzka K."/>
            <person name="Martijn J."/>
            <person name="Lind A.E."/>
            <person name="van Eijk R."/>
            <person name="Schleper C."/>
            <person name="Guy L."/>
            <person name="Ettema T.J."/>
        </authorList>
    </citation>
    <scope>NUCLEOTIDE SEQUENCE</scope>
</reference>
<sequence>MSRVNMRIDVSHEGKLSALSVVNGKRLANYFKGVLEGEGFSLAVLREWCERVIDKGMLSYRTEEGPGGTLFLQTKSGKPGDVITFDVWYSQEKSDGR</sequence>
<protein>
    <submittedName>
        <fullName evidence="1">Uncharacterized protein</fullName>
    </submittedName>
</protein>
<dbReference type="EMBL" id="LAZR01013835">
    <property type="protein sequence ID" value="KKM20121.1"/>
    <property type="molecule type" value="Genomic_DNA"/>
</dbReference>
<proteinExistence type="predicted"/>
<accession>A0A0F9HXF3</accession>
<dbReference type="AlphaFoldDB" id="A0A0F9HXF3"/>